<comment type="similarity">
    <text evidence="3">Belongs to the TVP38/TMEM64 family.</text>
</comment>
<evidence type="ECO:0000256" key="5">
    <source>
        <dbReference type="ARBA" id="ARBA00020673"/>
    </source>
</evidence>
<feature type="transmembrane region" description="Helical" evidence="11">
    <location>
        <begin position="280"/>
        <end position="301"/>
    </location>
</feature>
<keyword evidence="6 11" id="KW-0812">Transmembrane</keyword>
<feature type="region of interest" description="Disordered" evidence="10">
    <location>
        <begin position="12"/>
        <end position="52"/>
    </location>
</feature>
<gene>
    <name evidence="13" type="ORF">JMJ35_001874</name>
</gene>
<evidence type="ECO:0000256" key="3">
    <source>
        <dbReference type="ARBA" id="ARBA00008640"/>
    </source>
</evidence>
<dbReference type="PANTHER" id="PTHR47549">
    <property type="entry name" value="GOLGI APPARATUS MEMBRANE PROTEIN TVP38-RELATED"/>
    <property type="match status" value="1"/>
</dbReference>
<dbReference type="InterPro" id="IPR051076">
    <property type="entry name" value="Golgi_membrane_TVP38/TMEM64"/>
</dbReference>
<comment type="caution">
    <text evidence="13">The sequence shown here is derived from an EMBL/GenBank/DDBJ whole genome shotgun (WGS) entry which is preliminary data.</text>
</comment>
<dbReference type="Proteomes" id="UP001166286">
    <property type="component" value="Unassembled WGS sequence"/>
</dbReference>
<reference evidence="13" key="1">
    <citation type="submission" date="2023-03" db="EMBL/GenBank/DDBJ databases">
        <title>Complete genome of Cladonia borealis.</title>
        <authorList>
            <person name="Park H."/>
        </authorList>
    </citation>
    <scope>NUCLEOTIDE SEQUENCE</scope>
    <source>
        <strain evidence="13">ANT050790</strain>
    </source>
</reference>
<feature type="transmembrane region" description="Helical" evidence="11">
    <location>
        <begin position="122"/>
        <end position="152"/>
    </location>
</feature>
<feature type="region of interest" description="Disordered" evidence="10">
    <location>
        <begin position="350"/>
        <end position="394"/>
    </location>
</feature>
<evidence type="ECO:0000313" key="14">
    <source>
        <dbReference type="Proteomes" id="UP001166286"/>
    </source>
</evidence>
<feature type="transmembrane region" description="Helical" evidence="11">
    <location>
        <begin position="164"/>
        <end position="186"/>
    </location>
</feature>
<sequence length="394" mass="44015">MSYDSTARALALPVSPPRSPTLSHQSTQAPWTRRRLSRSLSRNNSSFRGRGSSLVDQTINNAERAWRKALKMAERMTIWQRALSFVAGIIIIILCILFLIFSEKIFAWMQPVAEKWKNLRGGWLILWALTFATAFPPVIGYSTCLTLAGFVYGFPLGQLIVSSWPIVASATVAGSVCSFVVSRTLLSNFVHRLVANDKRFEALSLVLKHDGLKLLFMIRLCPLPYSISNGAISTFPTVNPMMFALATAAATPKLFIAIFVGSRLAVIAKNGEKMDTTTKVVNWASITFGVMLGVFTGWFIYKRTLARSRQIEAEERAATRHPPSTQNEEFSDDVEEQAATATLIRDDQIDFLDREGATEGYRDDFTDDEDDVFRYGDGDDEEEAIGLDKQPPYR</sequence>
<dbReference type="EMBL" id="JAFEKC020000003">
    <property type="protein sequence ID" value="KAK0515840.1"/>
    <property type="molecule type" value="Genomic_DNA"/>
</dbReference>
<dbReference type="GO" id="GO:0016192">
    <property type="term" value="P:vesicle-mediated transport"/>
    <property type="evidence" value="ECO:0007669"/>
    <property type="project" value="TreeGrafter"/>
</dbReference>
<feature type="transmembrane region" description="Helical" evidence="11">
    <location>
        <begin position="78"/>
        <end position="101"/>
    </location>
</feature>
<feature type="compositionally biased region" description="Polar residues" evidence="10">
    <location>
        <begin position="20"/>
        <end position="30"/>
    </location>
</feature>
<evidence type="ECO:0000256" key="1">
    <source>
        <dbReference type="ARBA" id="ARBA00002978"/>
    </source>
</evidence>
<comment type="function">
    <text evidence="1">Golgi membrane protein involved in vesicular trafficking and spindle migration.</text>
</comment>
<name>A0AA39R8Q9_9LECA</name>
<dbReference type="AlphaFoldDB" id="A0AA39R8Q9"/>
<keyword evidence="7 11" id="KW-1133">Transmembrane helix</keyword>
<feature type="region of interest" description="Disordered" evidence="10">
    <location>
        <begin position="313"/>
        <end position="335"/>
    </location>
</feature>
<keyword evidence="14" id="KW-1185">Reference proteome</keyword>
<dbReference type="InterPro" id="IPR032816">
    <property type="entry name" value="VTT_dom"/>
</dbReference>
<dbReference type="GO" id="GO:0000139">
    <property type="term" value="C:Golgi membrane"/>
    <property type="evidence" value="ECO:0007669"/>
    <property type="project" value="UniProtKB-SubCell"/>
</dbReference>
<dbReference type="GO" id="GO:0000022">
    <property type="term" value="P:mitotic spindle elongation"/>
    <property type="evidence" value="ECO:0007669"/>
    <property type="project" value="TreeGrafter"/>
</dbReference>
<evidence type="ECO:0000256" key="8">
    <source>
        <dbReference type="ARBA" id="ARBA00023034"/>
    </source>
</evidence>
<evidence type="ECO:0000259" key="12">
    <source>
        <dbReference type="Pfam" id="PF09335"/>
    </source>
</evidence>
<feature type="domain" description="VTT" evidence="12">
    <location>
        <begin position="141"/>
        <end position="262"/>
    </location>
</feature>
<keyword evidence="8" id="KW-0333">Golgi apparatus</keyword>
<evidence type="ECO:0000256" key="6">
    <source>
        <dbReference type="ARBA" id="ARBA00022692"/>
    </source>
</evidence>
<dbReference type="Pfam" id="PF09335">
    <property type="entry name" value="VTT_dom"/>
    <property type="match status" value="1"/>
</dbReference>
<evidence type="ECO:0000256" key="10">
    <source>
        <dbReference type="SAM" id="MobiDB-lite"/>
    </source>
</evidence>
<evidence type="ECO:0000256" key="11">
    <source>
        <dbReference type="SAM" id="Phobius"/>
    </source>
</evidence>
<evidence type="ECO:0000256" key="2">
    <source>
        <dbReference type="ARBA" id="ARBA00004653"/>
    </source>
</evidence>
<comment type="subcellular location">
    <subcellularLocation>
        <location evidence="2">Golgi apparatus membrane</location>
        <topology evidence="2">Multi-pass membrane protein</topology>
    </subcellularLocation>
</comment>
<evidence type="ECO:0000256" key="7">
    <source>
        <dbReference type="ARBA" id="ARBA00022989"/>
    </source>
</evidence>
<feature type="compositionally biased region" description="Low complexity" evidence="10">
    <location>
        <begin position="38"/>
        <end position="52"/>
    </location>
</feature>
<dbReference type="PANTHER" id="PTHR47549:SF1">
    <property type="entry name" value="GOLGI APPARATUS MEMBRANE PROTEIN TVP38"/>
    <property type="match status" value="1"/>
</dbReference>
<keyword evidence="9 11" id="KW-0472">Membrane</keyword>
<organism evidence="13 14">
    <name type="scientific">Cladonia borealis</name>
    <dbReference type="NCBI Taxonomy" id="184061"/>
    <lineage>
        <taxon>Eukaryota</taxon>
        <taxon>Fungi</taxon>
        <taxon>Dikarya</taxon>
        <taxon>Ascomycota</taxon>
        <taxon>Pezizomycotina</taxon>
        <taxon>Lecanoromycetes</taxon>
        <taxon>OSLEUM clade</taxon>
        <taxon>Lecanoromycetidae</taxon>
        <taxon>Lecanorales</taxon>
        <taxon>Lecanorineae</taxon>
        <taxon>Cladoniaceae</taxon>
        <taxon>Cladonia</taxon>
    </lineage>
</organism>
<proteinExistence type="inferred from homology"/>
<evidence type="ECO:0000256" key="9">
    <source>
        <dbReference type="ARBA" id="ARBA00023136"/>
    </source>
</evidence>
<protein>
    <recommendedName>
        <fullName evidence="4">Golgi apparatus membrane protein TVP38</fullName>
    </recommendedName>
    <alternativeName>
        <fullName evidence="5">Golgi apparatus membrane protein tvp38</fullName>
    </alternativeName>
</protein>
<feature type="compositionally biased region" description="Basic and acidic residues" evidence="10">
    <location>
        <begin position="350"/>
        <end position="364"/>
    </location>
</feature>
<feature type="transmembrane region" description="Helical" evidence="11">
    <location>
        <begin position="243"/>
        <end position="268"/>
    </location>
</feature>
<evidence type="ECO:0000256" key="4">
    <source>
        <dbReference type="ARBA" id="ARBA00013533"/>
    </source>
</evidence>
<accession>A0AA39R8Q9</accession>
<evidence type="ECO:0000313" key="13">
    <source>
        <dbReference type="EMBL" id="KAK0515840.1"/>
    </source>
</evidence>